<feature type="region of interest" description="Disordered" evidence="1">
    <location>
        <begin position="1226"/>
        <end position="1251"/>
    </location>
</feature>
<dbReference type="EMBL" id="KQ965761">
    <property type="protein sequence ID" value="KXS15514.1"/>
    <property type="molecule type" value="Genomic_DNA"/>
</dbReference>
<feature type="compositionally biased region" description="Low complexity" evidence="1">
    <location>
        <begin position="1115"/>
        <end position="1126"/>
    </location>
</feature>
<evidence type="ECO:0000313" key="3">
    <source>
        <dbReference type="Proteomes" id="UP000070544"/>
    </source>
</evidence>
<sequence>MDHMGVVSVSNGSKSTVRQLGPEKALLLLEESKIDLTVLQGNGSRSNVSNQDRKQRGFQTTVFAINEIVQKKLYKSKANSLEGYFRTQWKMSRAQVYRFMDSAYVLNNLDGFDDLPARERICRALKKLTKTRQELRLLWQRVLDRQSGMAVDQLNSTSVMMAYRELEASGAIERAAELSDVTTAAADGDGDGDDLDGDAGDTPIEADTENGRDDTDMTPPSTFADAQATSPNNEPGVANAIGDFLENHHSHFSTEDFDAMMTDFTSPIKMESPLNETSPAAFHAETLLSTPSPPATILGHAGPSTSQASPFSHFQSAAAEAWQTSAIARGRLGTDQMLGNVEAHSSGAVTGAFSGLGINPRAVQGTTPTQPSLSSFQAYVDSGSAASNPPSVSAIASKPKSALKRKQSESSVGLSAALAELEAQARNGALAGVPTFSQNGPNAGLRAQGGQQPGRSKAPLQRPPPLPPTLQGGVQPPGMGGAMAGQQSVHPVQGPPNVYGAMMAAATHNSAPGGPPSGTSQNPTMPLNQHPTPIWRWTPPSSAYFSPDNHLIDTLGLSDGTAADDHEVPSADFSMLTSLLHHLYARGYALFSKVDGVWRGDALEWKVAPWDGREGRADEGRRRGEVALTEDPKEVVGATLNGAARPPQQRAPGAPKNAQKNGGIAPVLTSQGNQQIGTLPSSQLQVNHPAMAALSKSKSGQKGIATPSPLRQEVGMKGKALPESMPAAAPGQSLKRSHSHVEPPMQPSQFTDGGGSLKSSLSAYSSALAGPMPSNGQHQVEVESGNRPAKAQRPNFSTKSPASPNNSPIASVQRSFSFPKGLANAADSNMNAGSFPLPPALSSVMESISQSLGQGGNGPFSSGLMMQNDGHYHPSNHDLLELPSQVGPQDLGVAGLNDSLGPDGPSPWMEGVDIAIPHSTSADLNTFEALQQFPNGMQQNANLAMLGKSLGGAVGVRRGSAKGSEISTNSAHSFVNPVQMSGLGPAIGITNTASRKRRASAPGIVELPPDQQQSLFTIPEEFINPQAFSQSNTMASINMNPAFASSPATLAGQVVRQQIAARKRANSFAAPQALSFLNSTPINTSLSGSLQVNSATLALQSVLAQGKDTFAQLTSSPGPSSPFSPGANARDNAPSPGSSGVLPLTRGASNANVRRGRNTPTSPHPQGVIGQQPLSQPSPPGSRPGGTPPGTASAPPQQRSRRYTIHSEPQMQLADQINAVLQQVTTQGNTPPLSSQDDSPQSTSATTPTAGLTHAGATRFLSGGNGNSGALSNADLAAFLAHTGVTGAELLSTPIAAHMPDMNMNGYGDLGTLLSSAHPQQPYNPSTQYPTLKQYNAQYRPNVSSGLDSTLSSSAPTLHSPFAMNQAMFGSTMLSQLGQPDPPSQHGSHSIFGDLGADGNGLLSSFGTTDSGSNDISKYLHLDGAGHDFSGFLNDVSSGGTGMDFHN</sequence>
<reference evidence="2 3" key="1">
    <citation type="journal article" date="2015" name="Genome Biol. Evol.">
        <title>Phylogenomic analyses indicate that early fungi evolved digesting cell walls of algal ancestors of land plants.</title>
        <authorList>
            <person name="Chang Y."/>
            <person name="Wang S."/>
            <person name="Sekimoto S."/>
            <person name="Aerts A.L."/>
            <person name="Choi C."/>
            <person name="Clum A."/>
            <person name="LaButti K.M."/>
            <person name="Lindquist E.A."/>
            <person name="Yee Ngan C."/>
            <person name="Ohm R.A."/>
            <person name="Salamov A.A."/>
            <person name="Grigoriev I.V."/>
            <person name="Spatafora J.W."/>
            <person name="Berbee M.L."/>
        </authorList>
    </citation>
    <scope>NUCLEOTIDE SEQUENCE [LARGE SCALE GENOMIC DNA]</scope>
    <source>
        <strain evidence="2 3">JEL478</strain>
    </source>
</reference>
<feature type="region of interest" description="Disordered" evidence="1">
    <location>
        <begin position="432"/>
        <end position="475"/>
    </location>
</feature>
<feature type="compositionally biased region" description="Low complexity" evidence="1">
    <location>
        <begin position="1189"/>
        <end position="1198"/>
    </location>
</feature>
<name>A0A139AG22_GONPJ</name>
<gene>
    <name evidence="2" type="ORF">M427DRAFT_56619</name>
</gene>
<accession>A0A139AG22</accession>
<dbReference type="Proteomes" id="UP000070544">
    <property type="component" value="Unassembled WGS sequence"/>
</dbReference>
<keyword evidence="3" id="KW-1185">Reference proteome</keyword>
<feature type="compositionally biased region" description="Low complexity" evidence="1">
    <location>
        <begin position="642"/>
        <end position="655"/>
    </location>
</feature>
<feature type="region of interest" description="Disordered" evidence="1">
    <location>
        <begin position="641"/>
        <end position="675"/>
    </location>
</feature>
<protein>
    <submittedName>
        <fullName evidence="2">Uncharacterized protein</fullName>
    </submittedName>
</protein>
<feature type="compositionally biased region" description="Low complexity" evidence="1">
    <location>
        <begin position="800"/>
        <end position="811"/>
    </location>
</feature>
<dbReference type="STRING" id="1344416.A0A139AG22"/>
<evidence type="ECO:0000313" key="2">
    <source>
        <dbReference type="EMBL" id="KXS15514.1"/>
    </source>
</evidence>
<feature type="region of interest" description="Disordered" evidence="1">
    <location>
        <begin position="182"/>
        <end position="235"/>
    </location>
</feature>
<feature type="compositionally biased region" description="Low complexity" evidence="1">
    <location>
        <begin position="757"/>
        <end position="770"/>
    </location>
</feature>
<feature type="region of interest" description="Disordered" evidence="1">
    <location>
        <begin position="722"/>
        <end position="812"/>
    </location>
</feature>
<proteinExistence type="predicted"/>
<feature type="region of interest" description="Disordered" evidence="1">
    <location>
        <begin position="1111"/>
        <end position="1200"/>
    </location>
</feature>
<feature type="compositionally biased region" description="Low complexity" evidence="1">
    <location>
        <begin position="1230"/>
        <end position="1250"/>
    </location>
</feature>
<dbReference type="OrthoDB" id="5595153at2759"/>
<feature type="region of interest" description="Disordered" evidence="1">
    <location>
        <begin position="383"/>
        <end position="407"/>
    </location>
</feature>
<evidence type="ECO:0000256" key="1">
    <source>
        <dbReference type="SAM" id="MobiDB-lite"/>
    </source>
</evidence>
<organism evidence="2 3">
    <name type="scientific">Gonapodya prolifera (strain JEL478)</name>
    <name type="common">Monoblepharis prolifera</name>
    <dbReference type="NCBI Taxonomy" id="1344416"/>
    <lineage>
        <taxon>Eukaryota</taxon>
        <taxon>Fungi</taxon>
        <taxon>Fungi incertae sedis</taxon>
        <taxon>Chytridiomycota</taxon>
        <taxon>Chytridiomycota incertae sedis</taxon>
        <taxon>Monoblepharidomycetes</taxon>
        <taxon>Monoblepharidales</taxon>
        <taxon>Gonapodyaceae</taxon>
        <taxon>Gonapodya</taxon>
    </lineage>
</organism>
<feature type="compositionally biased region" description="Acidic residues" evidence="1">
    <location>
        <begin position="188"/>
        <end position="208"/>
    </location>
</feature>